<dbReference type="Proteomes" id="UP000856022">
    <property type="component" value="Unassembled WGS sequence"/>
</dbReference>
<organism evidence="1">
    <name type="scientific">Vibrio parahaemolyticus</name>
    <dbReference type="NCBI Taxonomy" id="670"/>
    <lineage>
        <taxon>Bacteria</taxon>
        <taxon>Pseudomonadati</taxon>
        <taxon>Pseudomonadota</taxon>
        <taxon>Gammaproteobacteria</taxon>
        <taxon>Vibrionales</taxon>
        <taxon>Vibrionaceae</taxon>
        <taxon>Vibrio</taxon>
    </lineage>
</organism>
<reference evidence="1" key="1">
    <citation type="journal article" date="1994" name="J. Bacteriol.">
        <title>MotY, a component of the sodium-type flagellar motor.</title>
        <authorList>
            <person name="McCarter L.L."/>
        </authorList>
    </citation>
    <scope>NUCLEOTIDE SEQUENCE</scope>
    <source>
        <strain evidence="1">BB22</strain>
    </source>
</reference>
<reference evidence="2" key="5">
    <citation type="submission" date="2019-12" db="EMBL/GenBank/DDBJ databases">
        <authorList>
            <consortium name="NCBI Pathogen Detection Project"/>
        </authorList>
    </citation>
    <scope>NUCLEOTIDE SEQUENCE</scope>
    <source>
        <strain evidence="2">1930</strain>
    </source>
</reference>
<dbReference type="EMBL" id="CP034298">
    <property type="protein sequence ID" value="QHH11116.1"/>
    <property type="molecule type" value="Genomic_DNA"/>
</dbReference>
<reference evidence="4 5" key="4">
    <citation type="submission" date="2019-08" db="EMBL/GenBank/DDBJ databases">
        <title>Emerging of two pre-pandemic pathogenic O4:KUT lineages of Vibrio parahaemolyticus in coastal eastern China.</title>
        <authorList>
            <person name="Yu H."/>
        </authorList>
    </citation>
    <scope>NUCLEOTIDE SEQUENCE [LARGE SCALE GENOMIC DNA]</scope>
    <source>
        <strain evidence="4 5">HZ17-383</strain>
    </source>
</reference>
<sequence length="22" mass="2603">MTIVVVLMIPINGKRLPFERLY</sequence>
<dbReference type="EMBL" id="VRMQ01000003">
    <property type="protein sequence ID" value="TXN15684.1"/>
    <property type="molecule type" value="Genomic_DNA"/>
</dbReference>
<name>Q56701_VIBPH</name>
<evidence type="ECO:0000313" key="2">
    <source>
        <dbReference type="EMBL" id="HAS6675477.1"/>
    </source>
</evidence>
<accession>Q56701</accession>
<evidence type="ECO:0000313" key="6">
    <source>
        <dbReference type="Proteomes" id="UP000464718"/>
    </source>
</evidence>
<dbReference type="Proteomes" id="UP000321504">
    <property type="component" value="Unassembled WGS sequence"/>
</dbReference>
<evidence type="ECO:0000313" key="5">
    <source>
        <dbReference type="Proteomes" id="UP000321504"/>
    </source>
</evidence>
<dbReference type="AlphaFoldDB" id="Q56701"/>
<dbReference type="EMBL" id="U06949">
    <property type="protein sequence ID" value="AAA21573.1"/>
    <property type="molecule type" value="Genomic_DNA"/>
</dbReference>
<dbReference type="EMBL" id="DACQKT010000001">
    <property type="protein sequence ID" value="HAS6675477.1"/>
    <property type="molecule type" value="Genomic_DNA"/>
</dbReference>
<proteinExistence type="predicted"/>
<dbReference type="Proteomes" id="UP000464718">
    <property type="component" value="Chromosome i"/>
</dbReference>
<reference evidence="3 6" key="3">
    <citation type="submission" date="2018-12" db="EMBL/GenBank/DDBJ databases">
        <title>Genomic insights into the evolutionary origins and pathogenicity of five Vibrio parahaemolyticus strains isolated from the shrimp with acute hepatopancreatic necrosis disease (AHPND).</title>
        <authorList>
            <person name="Yang Q."/>
            <person name="Dong X."/>
            <person name="Xie G."/>
            <person name="Fu S."/>
            <person name="Zou P."/>
            <person name="Sun J."/>
            <person name="Wang Y."/>
            <person name="Huang J."/>
        </authorList>
    </citation>
    <scope>NUCLEOTIDE SEQUENCE [LARGE SCALE GENOMIC DNA]</scope>
    <source>
        <strain evidence="3 6">20160303005-1</strain>
    </source>
</reference>
<evidence type="ECO:0000313" key="1">
    <source>
        <dbReference type="EMBL" id="AAA21573.1"/>
    </source>
</evidence>
<evidence type="ECO:0000313" key="4">
    <source>
        <dbReference type="EMBL" id="TXN15684.1"/>
    </source>
</evidence>
<evidence type="ECO:0000313" key="3">
    <source>
        <dbReference type="EMBL" id="QHH11116.1"/>
    </source>
</evidence>
<protein>
    <submittedName>
        <fullName evidence="1">Pre-motY ORF</fullName>
    </submittedName>
</protein>
<reference evidence="2" key="2">
    <citation type="journal article" date="2018" name="Genome Biol.">
        <title>SKESA: strategic k-mer extension for scrupulous assemblies.</title>
        <authorList>
            <person name="Souvorov A."/>
            <person name="Agarwala R."/>
            <person name="Lipman D.J."/>
        </authorList>
    </citation>
    <scope>NUCLEOTIDE SEQUENCE</scope>
    <source>
        <strain evidence="2">1930</strain>
    </source>
</reference>
<gene>
    <name evidence="3" type="ORF">EHC69_12130</name>
    <name evidence="4" type="ORF">FVP01_15720</name>
    <name evidence="2" type="ORF">I7278_01500</name>
</gene>